<sequence length="125" mass="14191">MGLELYMLGLIPQNINASLEFYRRLGIDLPERIEGPPHVGAKMESGITFFLNNMVELVPEADRPRVMLEFYLKERALVDAKYAELTGYGYQGYRAPFDVPPIKMYFAMINDPDGNIVLLSADQES</sequence>
<dbReference type="SUPFAM" id="SSF54593">
    <property type="entry name" value="Glyoxalase/Bleomycin resistance protein/Dihydroxybiphenyl dioxygenase"/>
    <property type="match status" value="1"/>
</dbReference>
<evidence type="ECO:0000259" key="1">
    <source>
        <dbReference type="Pfam" id="PF00903"/>
    </source>
</evidence>
<accession>A0A8J3IK87</accession>
<dbReference type="Proteomes" id="UP000597444">
    <property type="component" value="Unassembled WGS sequence"/>
</dbReference>
<comment type="caution">
    <text evidence="2">The sequence shown here is derived from an EMBL/GenBank/DDBJ whole genome shotgun (WGS) entry which is preliminary data.</text>
</comment>
<dbReference type="InterPro" id="IPR004360">
    <property type="entry name" value="Glyas_Fos-R_dOase_dom"/>
</dbReference>
<proteinExistence type="predicted"/>
<dbReference type="RefSeq" id="WP_220204735.1">
    <property type="nucleotide sequence ID" value="NZ_BNJK01000001.1"/>
</dbReference>
<feature type="domain" description="Glyoxalase/fosfomycin resistance/dioxygenase" evidence="1">
    <location>
        <begin position="10"/>
        <end position="117"/>
    </location>
</feature>
<keyword evidence="3" id="KW-1185">Reference proteome</keyword>
<dbReference type="AlphaFoldDB" id="A0A8J3IK87"/>
<evidence type="ECO:0000313" key="3">
    <source>
        <dbReference type="Proteomes" id="UP000597444"/>
    </source>
</evidence>
<evidence type="ECO:0000313" key="2">
    <source>
        <dbReference type="EMBL" id="GHO93973.1"/>
    </source>
</evidence>
<dbReference type="InterPro" id="IPR029068">
    <property type="entry name" value="Glyas_Bleomycin-R_OHBP_Dase"/>
</dbReference>
<reference evidence="2" key="1">
    <citation type="submission" date="2020-10" db="EMBL/GenBank/DDBJ databases">
        <title>Taxonomic study of unclassified bacteria belonging to the class Ktedonobacteria.</title>
        <authorList>
            <person name="Yabe S."/>
            <person name="Wang C.M."/>
            <person name="Zheng Y."/>
            <person name="Sakai Y."/>
            <person name="Cavaletti L."/>
            <person name="Monciardini P."/>
            <person name="Donadio S."/>
        </authorList>
    </citation>
    <scope>NUCLEOTIDE SEQUENCE</scope>
    <source>
        <strain evidence="2">ID150040</strain>
    </source>
</reference>
<protein>
    <submittedName>
        <fullName evidence="2">Glyoxalase</fullName>
    </submittedName>
</protein>
<dbReference type="Gene3D" id="3.10.180.10">
    <property type="entry name" value="2,3-Dihydroxybiphenyl 1,2-Dioxygenase, domain 1"/>
    <property type="match status" value="1"/>
</dbReference>
<name>A0A8J3IK87_9CHLR</name>
<organism evidence="2 3">
    <name type="scientific">Reticulibacter mediterranei</name>
    <dbReference type="NCBI Taxonomy" id="2778369"/>
    <lineage>
        <taxon>Bacteria</taxon>
        <taxon>Bacillati</taxon>
        <taxon>Chloroflexota</taxon>
        <taxon>Ktedonobacteria</taxon>
        <taxon>Ktedonobacterales</taxon>
        <taxon>Reticulibacteraceae</taxon>
        <taxon>Reticulibacter</taxon>
    </lineage>
</organism>
<gene>
    <name evidence="2" type="ORF">KSF_040210</name>
</gene>
<dbReference type="EMBL" id="BNJK01000001">
    <property type="protein sequence ID" value="GHO93973.1"/>
    <property type="molecule type" value="Genomic_DNA"/>
</dbReference>
<dbReference type="Pfam" id="PF00903">
    <property type="entry name" value="Glyoxalase"/>
    <property type="match status" value="1"/>
</dbReference>